<dbReference type="Gene3D" id="1.10.287.2250">
    <property type="match status" value="1"/>
</dbReference>
<evidence type="ECO:0000313" key="3">
    <source>
        <dbReference type="Proteomes" id="UP000887578"/>
    </source>
</evidence>
<dbReference type="InterPro" id="IPR038765">
    <property type="entry name" value="Papain-like_cys_pep_sf"/>
</dbReference>
<dbReference type="SMART" id="SM00848">
    <property type="entry name" value="Inhibitor_I29"/>
    <property type="match status" value="1"/>
</dbReference>
<sequence length="72" mass="8977">MSNDHKNDKEWQDYKQKFDKSYPDEETEKQRYQIYKKNVEENETHNKRFEDGKETYQRGINQFTDKEPHEVC</sequence>
<feature type="compositionally biased region" description="Basic and acidic residues" evidence="1">
    <location>
        <begin position="42"/>
        <end position="56"/>
    </location>
</feature>
<name>A0A914Q7D5_9BILA</name>
<proteinExistence type="predicted"/>
<feature type="region of interest" description="Disordered" evidence="1">
    <location>
        <begin position="1"/>
        <end position="29"/>
    </location>
</feature>
<dbReference type="Pfam" id="PF08246">
    <property type="entry name" value="Inhibitor_I29"/>
    <property type="match status" value="1"/>
</dbReference>
<accession>A0A914Q7D5</accession>
<dbReference type="Proteomes" id="UP000887578">
    <property type="component" value="Unplaced"/>
</dbReference>
<feature type="domain" description="Cathepsin propeptide inhibitor" evidence="2">
    <location>
        <begin position="11"/>
        <end position="71"/>
    </location>
</feature>
<dbReference type="SUPFAM" id="SSF54001">
    <property type="entry name" value="Cysteine proteinases"/>
    <property type="match status" value="1"/>
</dbReference>
<evidence type="ECO:0000313" key="4">
    <source>
        <dbReference type="WBParaSite" id="PDA_v2.g27407.t1"/>
    </source>
</evidence>
<evidence type="ECO:0000256" key="1">
    <source>
        <dbReference type="SAM" id="MobiDB-lite"/>
    </source>
</evidence>
<evidence type="ECO:0000259" key="2">
    <source>
        <dbReference type="SMART" id="SM00848"/>
    </source>
</evidence>
<dbReference type="WBParaSite" id="PDA_v2.g27407.t1">
    <property type="protein sequence ID" value="PDA_v2.g27407.t1"/>
    <property type="gene ID" value="PDA_v2.g27407"/>
</dbReference>
<dbReference type="AlphaFoldDB" id="A0A914Q7D5"/>
<keyword evidence="3" id="KW-1185">Reference proteome</keyword>
<organism evidence="3 4">
    <name type="scientific">Panagrolaimus davidi</name>
    <dbReference type="NCBI Taxonomy" id="227884"/>
    <lineage>
        <taxon>Eukaryota</taxon>
        <taxon>Metazoa</taxon>
        <taxon>Ecdysozoa</taxon>
        <taxon>Nematoda</taxon>
        <taxon>Chromadorea</taxon>
        <taxon>Rhabditida</taxon>
        <taxon>Tylenchina</taxon>
        <taxon>Panagrolaimomorpha</taxon>
        <taxon>Panagrolaimoidea</taxon>
        <taxon>Panagrolaimidae</taxon>
        <taxon>Panagrolaimus</taxon>
    </lineage>
</organism>
<feature type="region of interest" description="Disordered" evidence="1">
    <location>
        <begin position="42"/>
        <end position="72"/>
    </location>
</feature>
<protein>
    <submittedName>
        <fullName evidence="4">Cathepsin propeptide inhibitor domain-containing protein</fullName>
    </submittedName>
</protein>
<reference evidence="4" key="1">
    <citation type="submission" date="2022-11" db="UniProtKB">
        <authorList>
            <consortium name="WormBaseParasite"/>
        </authorList>
    </citation>
    <scope>IDENTIFICATION</scope>
</reference>
<dbReference type="InterPro" id="IPR013201">
    <property type="entry name" value="Prot_inhib_I29"/>
</dbReference>